<dbReference type="RefSeq" id="YP_009602733.1">
    <property type="nucleotide sequence ID" value="NC_041942.1"/>
</dbReference>
<keyword evidence="3" id="KW-0378">Hydrolase</keyword>
<evidence type="ECO:0000259" key="5">
    <source>
        <dbReference type="Pfam" id="PF00692"/>
    </source>
</evidence>
<dbReference type="InterPro" id="IPR029054">
    <property type="entry name" value="dUTPase-like"/>
</dbReference>
<protein>
    <recommendedName>
        <fullName evidence="2">dUTP diphosphatase</fullName>
        <ecNumber evidence="2">3.6.1.23</ecNumber>
    </recommendedName>
</protein>
<dbReference type="KEGG" id="vg:40078597"/>
<dbReference type="GO" id="GO:0000287">
    <property type="term" value="F:magnesium ion binding"/>
    <property type="evidence" value="ECO:0007669"/>
    <property type="project" value="InterPro"/>
</dbReference>
<dbReference type="InterPro" id="IPR033704">
    <property type="entry name" value="dUTPase_trimeric"/>
</dbReference>
<dbReference type="Pfam" id="PF00692">
    <property type="entry name" value="dUTPase"/>
    <property type="match status" value="1"/>
</dbReference>
<dbReference type="Gene3D" id="2.70.40.10">
    <property type="match status" value="1"/>
</dbReference>
<dbReference type="InterPro" id="IPR036157">
    <property type="entry name" value="dUTPase-like_sf"/>
</dbReference>
<dbReference type="PANTHER" id="PTHR11241:SF0">
    <property type="entry name" value="DEOXYURIDINE 5'-TRIPHOSPHATE NUCLEOTIDOHYDROLASE"/>
    <property type="match status" value="1"/>
</dbReference>
<evidence type="ECO:0000313" key="7">
    <source>
        <dbReference type="Proteomes" id="UP000221495"/>
    </source>
</evidence>
<dbReference type="GO" id="GO:0006226">
    <property type="term" value="P:dUMP biosynthetic process"/>
    <property type="evidence" value="ECO:0007669"/>
    <property type="project" value="InterPro"/>
</dbReference>
<feature type="domain" description="dUTPase-like" evidence="5">
    <location>
        <begin position="179"/>
        <end position="308"/>
    </location>
</feature>
<dbReference type="GeneID" id="40078597"/>
<dbReference type="EMBL" id="KU160652">
    <property type="protein sequence ID" value="ALY09456.1"/>
    <property type="molecule type" value="Genomic_DNA"/>
</dbReference>
<dbReference type="OrthoDB" id="5125at10239"/>
<dbReference type="GO" id="GO:0004170">
    <property type="term" value="F:dUTP diphosphatase activity"/>
    <property type="evidence" value="ECO:0007669"/>
    <property type="project" value="UniProtKB-EC"/>
</dbReference>
<evidence type="ECO:0000256" key="4">
    <source>
        <dbReference type="ARBA" id="ARBA00023080"/>
    </source>
</evidence>
<dbReference type="CDD" id="cd07557">
    <property type="entry name" value="trimeric_dUTPase"/>
    <property type="match status" value="1"/>
</dbReference>
<evidence type="ECO:0000256" key="3">
    <source>
        <dbReference type="ARBA" id="ARBA00022801"/>
    </source>
</evidence>
<proteinExistence type="inferred from homology"/>
<name>A0A0U4B3Y6_9CAUD</name>
<evidence type="ECO:0000256" key="1">
    <source>
        <dbReference type="ARBA" id="ARBA00006581"/>
    </source>
</evidence>
<gene>
    <name evidence="6" type="primary">53</name>
    <name evidence="6" type="ORF">JOANN_53</name>
</gene>
<evidence type="ECO:0000256" key="2">
    <source>
        <dbReference type="ARBA" id="ARBA00012379"/>
    </source>
</evidence>
<dbReference type="EC" id="3.6.1.23" evidence="2"/>
<dbReference type="PANTHER" id="PTHR11241">
    <property type="entry name" value="DEOXYURIDINE 5'-TRIPHOSPHATE NUCLEOTIDOHYDROLASE"/>
    <property type="match status" value="1"/>
</dbReference>
<dbReference type="Proteomes" id="UP000221495">
    <property type="component" value="Segment"/>
</dbReference>
<accession>A0A0U4B3Y6</accession>
<evidence type="ECO:0000313" key="6">
    <source>
        <dbReference type="EMBL" id="ALY09456.1"/>
    </source>
</evidence>
<dbReference type="InterPro" id="IPR008181">
    <property type="entry name" value="dUTPase"/>
</dbReference>
<comment type="similarity">
    <text evidence="1">Belongs to the dUTPase family.</text>
</comment>
<keyword evidence="7" id="KW-1185">Reference proteome</keyword>
<dbReference type="GO" id="GO:0046081">
    <property type="term" value="P:dUTP catabolic process"/>
    <property type="evidence" value="ECO:0007669"/>
    <property type="project" value="InterPro"/>
</dbReference>
<keyword evidence="4" id="KW-0546">Nucleotide metabolism</keyword>
<organism evidence="6 7">
    <name type="scientific">Arthrobacter phage Joann</name>
    <dbReference type="NCBI Taxonomy" id="1772303"/>
    <lineage>
        <taxon>Viruses</taxon>
        <taxon>Duplodnaviria</taxon>
        <taxon>Heunggongvirae</taxon>
        <taxon>Uroviricota</taxon>
        <taxon>Caudoviricetes</taxon>
        <taxon>Korravirus</taxon>
        <taxon>Korravirus joann</taxon>
    </lineage>
</organism>
<dbReference type="SUPFAM" id="SSF51283">
    <property type="entry name" value="dUTPase-like"/>
    <property type="match status" value="1"/>
</dbReference>
<sequence>MTKTLYLAYPIDFSGGHSVTRLIGDTVAWAKEEVFRDSGILAYDPGAAWTVGGRRKVTPELQKINQAAIQQSDTMLAYAPAGVKSWGVPAEVERGALRGMNVAIVTDGNPSWAMPVGPNVKIVQTHHANPDVNGWRIATMDALNWLADQKLPAFTKGNPDRERKTLKFAAVNEPSEVPVQLPTRAYSDDAGLDLFVTESLWVPAHGFVDIRTHLKVELPHWSWGFLVGRSSTLRKKGLLVNPGIIDAGYRGELFSGVQNMTGKPVWVEAGERIAQLIVIGNGTKQIEPVMVPELGTHARGKNGFGSSGV</sequence>
<reference evidence="6 7" key="1">
    <citation type="submission" date="2015-11" db="EMBL/GenBank/DDBJ databases">
        <authorList>
            <person name="Ott C.T."/>
            <person name="Jacobs-Sera D."/>
            <person name="Guerrero C.A."/>
            <person name="Bowman C.A."/>
            <person name="Russell D.A."/>
            <person name="Pope W.H."/>
            <person name="Hatfull G.F."/>
        </authorList>
    </citation>
    <scope>NUCLEOTIDE SEQUENCE [LARGE SCALE GENOMIC DNA]</scope>
</reference>